<dbReference type="Pfam" id="PF18277">
    <property type="entry name" value="AbrB_C"/>
    <property type="match status" value="1"/>
</dbReference>
<dbReference type="SMART" id="SM00966">
    <property type="entry name" value="SpoVT_AbrB"/>
    <property type="match status" value="1"/>
</dbReference>
<dbReference type="PANTHER" id="PTHR36432:SF4">
    <property type="entry name" value="TRANSITION STATE REGULATOR ABH-RELATED"/>
    <property type="match status" value="1"/>
</dbReference>
<name>Q1PS75_BACTT</name>
<feature type="domain" description="SpoVT-AbrB" evidence="2">
    <location>
        <begin position="7"/>
        <end position="52"/>
    </location>
</feature>
<dbReference type="NCBIfam" id="TIGR01439">
    <property type="entry name" value="lp_hng_hel_AbrB"/>
    <property type="match status" value="1"/>
</dbReference>
<keyword evidence="3" id="KW-0614">Plasmid</keyword>
<dbReference type="EMBL" id="DQ242517">
    <property type="protein sequence ID" value="ABE11533.1"/>
    <property type="molecule type" value="Genomic_DNA"/>
</dbReference>
<proteinExistence type="predicted"/>
<organism evidence="3">
    <name type="scientific">Bacillus thuringiensis subsp. tenebrionis</name>
    <dbReference type="NCBI Taxonomy" id="1444"/>
    <lineage>
        <taxon>Bacteria</taxon>
        <taxon>Bacillati</taxon>
        <taxon>Bacillota</taxon>
        <taxon>Bacilli</taxon>
        <taxon>Bacillales</taxon>
        <taxon>Bacillaceae</taxon>
        <taxon>Bacillus</taxon>
        <taxon>Bacillus cereus group</taxon>
    </lineage>
</organism>
<dbReference type="GO" id="GO:0003677">
    <property type="term" value="F:DNA binding"/>
    <property type="evidence" value="ECO:0007669"/>
    <property type="project" value="UniProtKB-UniRule"/>
</dbReference>
<dbReference type="AlphaFoldDB" id="Q1PS75"/>
<evidence type="ECO:0000313" key="3">
    <source>
        <dbReference type="EMBL" id="ABE11533.1"/>
    </source>
</evidence>
<dbReference type="SUPFAM" id="SSF89447">
    <property type="entry name" value="AbrB/MazE/MraZ-like"/>
    <property type="match status" value="1"/>
</dbReference>
<evidence type="ECO:0000259" key="2">
    <source>
        <dbReference type="PROSITE" id="PS51740"/>
    </source>
</evidence>
<evidence type="ECO:0000256" key="1">
    <source>
        <dbReference type="PROSITE-ProRule" id="PRU01076"/>
    </source>
</evidence>
<dbReference type="InterPro" id="IPR037914">
    <property type="entry name" value="SpoVT-AbrB_sf"/>
</dbReference>
<accession>Q1PS75</accession>
<sequence length="95" mass="10584">MLMKATGIVRKVDNLGRIVIPKETRKILQVETSDALEFFVEEDTIVLQKYTPHGTCPITGEISSRNVKLVSGKLTISPEGVKQLLAELEQYKVTV</sequence>
<dbReference type="PROSITE" id="PS51740">
    <property type="entry name" value="SPOVT_ABRB"/>
    <property type="match status" value="1"/>
</dbReference>
<dbReference type="PANTHER" id="PTHR36432">
    <property type="match status" value="1"/>
</dbReference>
<dbReference type="InterPro" id="IPR007159">
    <property type="entry name" value="SpoVT-AbrB_dom"/>
</dbReference>
<protein>
    <submittedName>
        <fullName evidence="3">Putative transcriptional regulator</fullName>
    </submittedName>
</protein>
<dbReference type="InterPro" id="IPR052731">
    <property type="entry name" value="B_subtilis_Trans_State_Reg"/>
</dbReference>
<reference evidence="3" key="1">
    <citation type="journal article" date="2006" name="BMC Genomics">
        <title>Molecular characterization of a DNA fragment harboring the replicon of pBMB165 from Bacillus thuringiensis subsp. tenebrionis.</title>
        <authorList>
            <person name="Huang J."/>
            <person name="Guo S."/>
            <person name="Mahillon J."/>
            <person name="Van der Auwera G.A."/>
            <person name="Wang L."/>
            <person name="Han D."/>
            <person name="Yu Z."/>
            <person name="Sun M."/>
        </authorList>
    </citation>
    <scope>NUCLEOTIDE SEQUENCE</scope>
    <source>
        <plasmid evidence="3">pBMB165</plasmid>
    </source>
</reference>
<geneLocation type="plasmid" evidence="3">
    <name>pBMB165</name>
</geneLocation>
<dbReference type="Gene3D" id="2.10.260.10">
    <property type="match status" value="1"/>
</dbReference>
<keyword evidence="1" id="KW-0238">DNA-binding</keyword>
<dbReference type="InterPro" id="IPR040678">
    <property type="entry name" value="AbrB_C"/>
</dbReference>
<dbReference type="Pfam" id="PF04014">
    <property type="entry name" value="MazE_antitoxin"/>
    <property type="match status" value="1"/>
</dbReference>